<keyword evidence="3" id="KW-1185">Reference proteome</keyword>
<name>A0A9P5PCL1_9AGAR</name>
<dbReference type="EMBL" id="JADNRY010000231">
    <property type="protein sequence ID" value="KAF9060712.1"/>
    <property type="molecule type" value="Genomic_DNA"/>
</dbReference>
<gene>
    <name evidence="2" type="ORF">BDP27DRAFT_1407003</name>
</gene>
<evidence type="ECO:0000313" key="2">
    <source>
        <dbReference type="EMBL" id="KAF9060712.1"/>
    </source>
</evidence>
<evidence type="ECO:0000256" key="1">
    <source>
        <dbReference type="SAM" id="MobiDB-lite"/>
    </source>
</evidence>
<reference evidence="2" key="1">
    <citation type="submission" date="2020-11" db="EMBL/GenBank/DDBJ databases">
        <authorList>
            <consortium name="DOE Joint Genome Institute"/>
            <person name="Ahrendt S."/>
            <person name="Riley R."/>
            <person name="Andreopoulos W."/>
            <person name="Labutti K."/>
            <person name="Pangilinan J."/>
            <person name="Ruiz-Duenas F.J."/>
            <person name="Barrasa J.M."/>
            <person name="Sanchez-Garcia M."/>
            <person name="Camarero S."/>
            <person name="Miyauchi S."/>
            <person name="Serrano A."/>
            <person name="Linde D."/>
            <person name="Babiker R."/>
            <person name="Drula E."/>
            <person name="Ayuso-Fernandez I."/>
            <person name="Pacheco R."/>
            <person name="Padilla G."/>
            <person name="Ferreira P."/>
            <person name="Barriuso J."/>
            <person name="Kellner H."/>
            <person name="Castanera R."/>
            <person name="Alfaro M."/>
            <person name="Ramirez L."/>
            <person name="Pisabarro A.G."/>
            <person name="Kuo A."/>
            <person name="Tritt A."/>
            <person name="Lipzen A."/>
            <person name="He G."/>
            <person name="Yan M."/>
            <person name="Ng V."/>
            <person name="Cullen D."/>
            <person name="Martin F."/>
            <person name="Rosso M.-N."/>
            <person name="Henrissat B."/>
            <person name="Hibbett D."/>
            <person name="Martinez A.T."/>
            <person name="Grigoriev I.V."/>
        </authorList>
    </citation>
    <scope>NUCLEOTIDE SEQUENCE</scope>
    <source>
        <strain evidence="2">AH 40177</strain>
    </source>
</reference>
<sequence length="189" mass="21133">MKIIAEACSLDVEASTLEDLHSADPLIECVTCYSVESPWQSGRAFMRWPQAVCHPTHHVLIINSFGSETKQIVAKASEPGNLNLNCEVLCCSHCHQDIAVSDLRLHLMDSHRDVAHTGKLDQLTSTPHPRLFDRKDWYWNPCKSLDKLGELWRYNPPPPPELAAAEAQPAAAPTETNSDRLLVEESVQE</sequence>
<protein>
    <submittedName>
        <fullName evidence="2">Uncharacterized protein</fullName>
    </submittedName>
</protein>
<proteinExistence type="predicted"/>
<dbReference type="OrthoDB" id="2322499at2759"/>
<comment type="caution">
    <text evidence="2">The sequence shown here is derived from an EMBL/GenBank/DDBJ whole genome shotgun (WGS) entry which is preliminary data.</text>
</comment>
<feature type="region of interest" description="Disordered" evidence="1">
    <location>
        <begin position="153"/>
        <end position="189"/>
    </location>
</feature>
<feature type="compositionally biased region" description="Low complexity" evidence="1">
    <location>
        <begin position="162"/>
        <end position="173"/>
    </location>
</feature>
<organism evidence="2 3">
    <name type="scientific">Rhodocollybia butyracea</name>
    <dbReference type="NCBI Taxonomy" id="206335"/>
    <lineage>
        <taxon>Eukaryota</taxon>
        <taxon>Fungi</taxon>
        <taxon>Dikarya</taxon>
        <taxon>Basidiomycota</taxon>
        <taxon>Agaricomycotina</taxon>
        <taxon>Agaricomycetes</taxon>
        <taxon>Agaricomycetidae</taxon>
        <taxon>Agaricales</taxon>
        <taxon>Marasmiineae</taxon>
        <taxon>Omphalotaceae</taxon>
        <taxon>Rhodocollybia</taxon>
    </lineage>
</organism>
<accession>A0A9P5PCL1</accession>
<evidence type="ECO:0000313" key="3">
    <source>
        <dbReference type="Proteomes" id="UP000772434"/>
    </source>
</evidence>
<dbReference type="Proteomes" id="UP000772434">
    <property type="component" value="Unassembled WGS sequence"/>
</dbReference>
<dbReference type="AlphaFoldDB" id="A0A9P5PCL1"/>